<dbReference type="InterPro" id="IPR029068">
    <property type="entry name" value="Glyas_Bleomycin-R_OHBP_Dase"/>
</dbReference>
<dbReference type="PANTHER" id="PTHR21366">
    <property type="entry name" value="GLYOXALASE FAMILY PROTEIN"/>
    <property type="match status" value="1"/>
</dbReference>
<evidence type="ECO:0000259" key="1">
    <source>
        <dbReference type="PROSITE" id="PS51819"/>
    </source>
</evidence>
<dbReference type="Pfam" id="PF00903">
    <property type="entry name" value="Glyoxalase"/>
    <property type="match status" value="1"/>
</dbReference>
<protein>
    <submittedName>
        <fullName evidence="2">VOC family protein</fullName>
    </submittedName>
</protein>
<reference evidence="3" key="1">
    <citation type="journal article" date="2019" name="Int. J. Syst. Evol. Microbiol.">
        <title>The Global Catalogue of Microorganisms (GCM) 10K type strain sequencing project: providing services to taxonomists for standard genome sequencing and annotation.</title>
        <authorList>
            <consortium name="The Broad Institute Genomics Platform"/>
            <consortium name="The Broad Institute Genome Sequencing Center for Infectious Disease"/>
            <person name="Wu L."/>
            <person name="Ma J."/>
        </authorList>
    </citation>
    <scope>NUCLEOTIDE SEQUENCE [LARGE SCALE GENOMIC DNA]</scope>
    <source>
        <strain evidence="3">JCM 6921</strain>
    </source>
</reference>
<dbReference type="InterPro" id="IPR037523">
    <property type="entry name" value="VOC_core"/>
</dbReference>
<gene>
    <name evidence="2" type="ORF">GCM10010420_05470</name>
</gene>
<organism evidence="2 3">
    <name type="scientific">Streptomyces glaucosporus</name>
    <dbReference type="NCBI Taxonomy" id="284044"/>
    <lineage>
        <taxon>Bacteria</taxon>
        <taxon>Bacillati</taxon>
        <taxon>Actinomycetota</taxon>
        <taxon>Actinomycetes</taxon>
        <taxon>Kitasatosporales</taxon>
        <taxon>Streptomycetaceae</taxon>
        <taxon>Streptomyces</taxon>
    </lineage>
</organism>
<dbReference type="SUPFAM" id="SSF54593">
    <property type="entry name" value="Glyoxalase/Bleomycin resistance protein/Dihydroxybiphenyl dioxygenase"/>
    <property type="match status" value="1"/>
</dbReference>
<feature type="domain" description="VOC" evidence="1">
    <location>
        <begin position="5"/>
        <end position="126"/>
    </location>
</feature>
<keyword evidence="3" id="KW-1185">Reference proteome</keyword>
<dbReference type="Gene3D" id="3.10.180.10">
    <property type="entry name" value="2,3-Dihydroxybiphenyl 1,2-Dioxygenase, domain 1"/>
    <property type="match status" value="1"/>
</dbReference>
<proteinExistence type="predicted"/>
<evidence type="ECO:0000313" key="3">
    <source>
        <dbReference type="Proteomes" id="UP001500058"/>
    </source>
</evidence>
<name>A0ABP5URS4_9ACTN</name>
<dbReference type="InterPro" id="IPR050383">
    <property type="entry name" value="GlyoxalaseI/FosfomycinResist"/>
</dbReference>
<dbReference type="PROSITE" id="PS51819">
    <property type="entry name" value="VOC"/>
    <property type="match status" value="1"/>
</dbReference>
<dbReference type="RefSeq" id="WP_344629176.1">
    <property type="nucleotide sequence ID" value="NZ_BAAATJ010000002.1"/>
</dbReference>
<dbReference type="InterPro" id="IPR004360">
    <property type="entry name" value="Glyas_Fos-R_dOase_dom"/>
</dbReference>
<dbReference type="Proteomes" id="UP001500058">
    <property type="component" value="Unassembled WGS sequence"/>
</dbReference>
<accession>A0ABP5URS4</accession>
<dbReference type="EMBL" id="BAAATJ010000002">
    <property type="protein sequence ID" value="GAA2385787.1"/>
    <property type="molecule type" value="Genomic_DNA"/>
</dbReference>
<evidence type="ECO:0000313" key="2">
    <source>
        <dbReference type="EMBL" id="GAA2385787.1"/>
    </source>
</evidence>
<dbReference type="PANTHER" id="PTHR21366:SF14">
    <property type="entry name" value="GLYOXALASE DOMAIN-CONTAINING PROTEIN 5"/>
    <property type="match status" value="1"/>
</dbReference>
<sequence length="130" mass="14506">MRVIGFDHLVLNVADVERSLDFYCGTFGLEPVRVDEWREGKAPFPSVRVSPSTIIDLVRRKDGEPAPGSNVDHICLVVEPLDWQEVIESGELEVLDGPGPRFGARGTAQSVYIRDPDGNTVELRWYPQDA</sequence>
<comment type="caution">
    <text evidence="2">The sequence shown here is derived from an EMBL/GenBank/DDBJ whole genome shotgun (WGS) entry which is preliminary data.</text>
</comment>